<organism evidence="2 3">
    <name type="scientific">Desulfovibrio gilichinskyi</name>
    <dbReference type="NCBI Taxonomy" id="1519643"/>
    <lineage>
        <taxon>Bacteria</taxon>
        <taxon>Pseudomonadati</taxon>
        <taxon>Thermodesulfobacteriota</taxon>
        <taxon>Desulfovibrionia</taxon>
        <taxon>Desulfovibrionales</taxon>
        <taxon>Desulfovibrionaceae</taxon>
        <taxon>Desulfovibrio</taxon>
    </lineage>
</organism>
<keyword evidence="1" id="KW-0732">Signal</keyword>
<dbReference type="EMBL" id="FWZU01000005">
    <property type="protein sequence ID" value="SMF33800.1"/>
    <property type="molecule type" value="Genomic_DNA"/>
</dbReference>
<dbReference type="OrthoDB" id="5452376at2"/>
<evidence type="ECO:0000313" key="3">
    <source>
        <dbReference type="Proteomes" id="UP000192906"/>
    </source>
</evidence>
<accession>A0A1X7EH37</accession>
<sequence length="196" mass="21855">MKKQPLFIAVLLLAAAVLMLPSSGFSAEKKMKETILNLEYTPIQIDSPSCSTKIAVVKFTESSPIKEIGQSNLFKYIPSIDVGTWMAKSLYTQLKSQGYNVEYFETMDEAGDSFILTGVANKVYIDRPGQLEMKYKVELDGMVTKDNKLLFSKNYISKQEKEFANTGDNAGKLMAGLHDSFGLFIPQAIKIINENN</sequence>
<dbReference type="STRING" id="1519643.SAMN06295933_2928"/>
<dbReference type="AlphaFoldDB" id="A0A1X7EH37"/>
<feature type="chain" id="PRO_5012665585" evidence="1">
    <location>
        <begin position="27"/>
        <end position="196"/>
    </location>
</feature>
<gene>
    <name evidence="2" type="ORF">SAMN06295933_2928</name>
</gene>
<dbReference type="RefSeq" id="WP_085103532.1">
    <property type="nucleotide sequence ID" value="NZ_FWZU01000005.1"/>
</dbReference>
<evidence type="ECO:0000313" key="2">
    <source>
        <dbReference type="EMBL" id="SMF33800.1"/>
    </source>
</evidence>
<feature type="signal peptide" evidence="1">
    <location>
        <begin position="1"/>
        <end position="26"/>
    </location>
</feature>
<reference evidence="3" key="1">
    <citation type="submission" date="2017-04" db="EMBL/GenBank/DDBJ databases">
        <authorList>
            <person name="Varghese N."/>
            <person name="Submissions S."/>
        </authorList>
    </citation>
    <scope>NUCLEOTIDE SEQUENCE [LARGE SCALE GENOMIC DNA]</scope>
    <source>
        <strain evidence="3">K3S</strain>
    </source>
</reference>
<name>A0A1X7EH37_9BACT</name>
<protein>
    <submittedName>
        <fullName evidence="2">Uncharacterized protein</fullName>
    </submittedName>
</protein>
<dbReference type="Proteomes" id="UP000192906">
    <property type="component" value="Unassembled WGS sequence"/>
</dbReference>
<proteinExistence type="predicted"/>
<keyword evidence="3" id="KW-1185">Reference proteome</keyword>
<evidence type="ECO:0000256" key="1">
    <source>
        <dbReference type="SAM" id="SignalP"/>
    </source>
</evidence>